<accession>A0ABN8ZK53</accession>
<protein>
    <submittedName>
        <fullName evidence="2">Uncharacterized protein</fullName>
    </submittedName>
</protein>
<keyword evidence="3" id="KW-1185">Reference proteome</keyword>
<evidence type="ECO:0000313" key="2">
    <source>
        <dbReference type="EMBL" id="CAI9173336.1"/>
    </source>
</evidence>
<name>A0ABN8ZK53_RANTA</name>
<reference evidence="2" key="1">
    <citation type="submission" date="2023-04" db="EMBL/GenBank/DDBJ databases">
        <authorList>
            <consortium name="ELIXIR-Norway"/>
        </authorList>
    </citation>
    <scope>NUCLEOTIDE SEQUENCE [LARGE SCALE GENOMIC DNA]</scope>
</reference>
<feature type="compositionally biased region" description="Low complexity" evidence="1">
    <location>
        <begin position="51"/>
        <end position="61"/>
    </location>
</feature>
<gene>
    <name evidence="2" type="ORF">MRATA1EN1_LOCUS22298</name>
</gene>
<organism evidence="2 3">
    <name type="scientific">Rangifer tarandus platyrhynchus</name>
    <name type="common">Svalbard reindeer</name>
    <dbReference type="NCBI Taxonomy" id="3082113"/>
    <lineage>
        <taxon>Eukaryota</taxon>
        <taxon>Metazoa</taxon>
        <taxon>Chordata</taxon>
        <taxon>Craniata</taxon>
        <taxon>Vertebrata</taxon>
        <taxon>Euteleostomi</taxon>
        <taxon>Mammalia</taxon>
        <taxon>Eutheria</taxon>
        <taxon>Laurasiatheria</taxon>
        <taxon>Artiodactyla</taxon>
        <taxon>Ruminantia</taxon>
        <taxon>Pecora</taxon>
        <taxon>Cervidae</taxon>
        <taxon>Odocoileinae</taxon>
        <taxon>Rangifer</taxon>
    </lineage>
</organism>
<feature type="compositionally biased region" description="Basic and acidic residues" evidence="1">
    <location>
        <begin position="24"/>
        <end position="50"/>
    </location>
</feature>
<feature type="region of interest" description="Disordered" evidence="1">
    <location>
        <begin position="1"/>
        <end position="106"/>
    </location>
</feature>
<dbReference type="EMBL" id="OX459969">
    <property type="protein sequence ID" value="CAI9173336.1"/>
    <property type="molecule type" value="Genomic_DNA"/>
</dbReference>
<dbReference type="Proteomes" id="UP001176941">
    <property type="component" value="Chromosome 33"/>
</dbReference>
<feature type="region of interest" description="Disordered" evidence="1">
    <location>
        <begin position="133"/>
        <end position="161"/>
    </location>
</feature>
<evidence type="ECO:0000256" key="1">
    <source>
        <dbReference type="SAM" id="MobiDB-lite"/>
    </source>
</evidence>
<feature type="compositionally biased region" description="Low complexity" evidence="1">
    <location>
        <begin position="85"/>
        <end position="95"/>
    </location>
</feature>
<evidence type="ECO:0000313" key="3">
    <source>
        <dbReference type="Proteomes" id="UP001176941"/>
    </source>
</evidence>
<sequence length="161" mass="17014">MLLPPVSHRHPAPERALGFADPNPHSEDWEAEKSRPGDKHRARSPLDRGARAATSAAGESAIKGNRRRGARPNLVIRPAGRRARAALLPPRTSRVPPGPGGVRGGAAPFDKFPLLRRAGRGWALAGGTLGEAAGRGLGRGHPWPVPRPPRPACGRLNPRAA</sequence>
<proteinExistence type="predicted"/>